<dbReference type="CDD" id="cd00609">
    <property type="entry name" value="AAT_like"/>
    <property type="match status" value="1"/>
</dbReference>
<dbReference type="InterPro" id="IPR004839">
    <property type="entry name" value="Aminotransferase_I/II_large"/>
</dbReference>
<dbReference type="PROSITE" id="PS00105">
    <property type="entry name" value="AA_TRANSFER_CLASS_1"/>
    <property type="match status" value="1"/>
</dbReference>
<organism evidence="5 6">
    <name type="scientific">Geoalkalibacter subterraneus</name>
    <dbReference type="NCBI Taxonomy" id="483547"/>
    <lineage>
        <taxon>Bacteria</taxon>
        <taxon>Pseudomonadati</taxon>
        <taxon>Thermodesulfobacteriota</taxon>
        <taxon>Desulfuromonadia</taxon>
        <taxon>Desulfuromonadales</taxon>
        <taxon>Geoalkalibacteraceae</taxon>
        <taxon>Geoalkalibacter</taxon>
    </lineage>
</organism>
<gene>
    <name evidence="5" type="ORF">GSUB_01430</name>
</gene>
<dbReference type="EC" id="2.6.1.-" evidence="3"/>
<dbReference type="InterPro" id="IPR015424">
    <property type="entry name" value="PyrdxlP-dep_Trfase"/>
</dbReference>
<evidence type="ECO:0000256" key="2">
    <source>
        <dbReference type="ARBA" id="ARBA00022898"/>
    </source>
</evidence>
<protein>
    <recommendedName>
        <fullName evidence="3">Aminotransferase</fullName>
        <ecNumber evidence="3">2.6.1.-</ecNumber>
    </recommendedName>
</protein>
<dbReference type="InterPro" id="IPR015422">
    <property type="entry name" value="PyrdxlP-dep_Trfase_small"/>
</dbReference>
<dbReference type="KEGG" id="gsb:GSUB_01430"/>
<comment type="cofactor">
    <cofactor evidence="1 3">
        <name>pyridoxal 5'-phosphate</name>
        <dbReference type="ChEBI" id="CHEBI:597326"/>
    </cofactor>
</comment>
<dbReference type="Proteomes" id="UP000035036">
    <property type="component" value="Chromosome"/>
</dbReference>
<evidence type="ECO:0000313" key="5">
    <source>
        <dbReference type="EMBL" id="AJF05502.1"/>
    </source>
</evidence>
<feature type="domain" description="Aminotransferase class I/classII large" evidence="4">
    <location>
        <begin position="51"/>
        <end position="332"/>
    </location>
</feature>
<dbReference type="AlphaFoldDB" id="A0A0B5FBF6"/>
<keyword evidence="3" id="KW-0032">Aminotransferase</keyword>
<dbReference type="PANTHER" id="PTHR42885">
    <property type="entry name" value="HISTIDINOL-PHOSPHATE AMINOTRANSFERASE-RELATED"/>
    <property type="match status" value="1"/>
</dbReference>
<sequence length="345" mass="38320">MIVPQENHGGNIYRAATILGCRPDDIRDYSSNVADIQPAVLDGLDLPRLLAHLPEPHSHTLRAALADHYRVAPENICVSAGTTEAIERICALFTGKRVTIFAPTYGDYGHYARAAALEIATIVAPTPDYAFTLGDARIDSELCFLCHPNNPTGGVVLRAELVALIARHPATLFVVDESYLPFHLEEESLTLTSHLSDNLVVLRSFSKIHGLPGLRLGFTLSCNRKLTTELEQRSSPWNVNCLAQELGLRLIDIDCRPIAQRVAAQRRRLLAELDSFPWLQALPSTVNFILCRLLERRAAELFQHCLSRRVLIRDCGNFGGLVGEHIRFSIKNDMTPLLGTFRELS</sequence>
<evidence type="ECO:0000256" key="3">
    <source>
        <dbReference type="RuleBase" id="RU000481"/>
    </source>
</evidence>
<dbReference type="InterPro" id="IPR004838">
    <property type="entry name" value="NHTrfase_class1_PyrdxlP-BS"/>
</dbReference>
<accession>A0A0B5FBF6</accession>
<keyword evidence="3" id="KW-0808">Transferase</keyword>
<dbReference type="OrthoDB" id="9813612at2"/>
<dbReference type="InterPro" id="IPR015421">
    <property type="entry name" value="PyrdxlP-dep_Trfase_major"/>
</dbReference>
<dbReference type="HOGENOM" id="CLU_017584_3_2_7"/>
<keyword evidence="6" id="KW-1185">Reference proteome</keyword>
<dbReference type="Gene3D" id="3.90.1150.10">
    <property type="entry name" value="Aspartate Aminotransferase, domain 1"/>
    <property type="match status" value="1"/>
</dbReference>
<dbReference type="PANTHER" id="PTHR42885:SF1">
    <property type="entry name" value="THREONINE-PHOSPHATE DECARBOXYLASE"/>
    <property type="match status" value="1"/>
</dbReference>
<proteinExistence type="inferred from homology"/>
<keyword evidence="2" id="KW-0663">Pyridoxal phosphate</keyword>
<dbReference type="Gene3D" id="3.40.640.10">
    <property type="entry name" value="Type I PLP-dependent aspartate aminotransferase-like (Major domain)"/>
    <property type="match status" value="1"/>
</dbReference>
<dbReference type="STRING" id="483547.GSUB_01430"/>
<dbReference type="Pfam" id="PF00155">
    <property type="entry name" value="Aminotran_1_2"/>
    <property type="match status" value="1"/>
</dbReference>
<evidence type="ECO:0000256" key="1">
    <source>
        <dbReference type="ARBA" id="ARBA00001933"/>
    </source>
</evidence>
<name>A0A0B5FBF6_9BACT</name>
<evidence type="ECO:0000259" key="4">
    <source>
        <dbReference type="Pfam" id="PF00155"/>
    </source>
</evidence>
<dbReference type="RefSeq" id="WP_040198857.1">
    <property type="nucleotide sequence ID" value="NZ_CP010311.1"/>
</dbReference>
<dbReference type="EMBL" id="CP010311">
    <property type="protein sequence ID" value="AJF05502.1"/>
    <property type="molecule type" value="Genomic_DNA"/>
</dbReference>
<evidence type="ECO:0000313" key="6">
    <source>
        <dbReference type="Proteomes" id="UP000035036"/>
    </source>
</evidence>
<dbReference type="GO" id="GO:0008483">
    <property type="term" value="F:transaminase activity"/>
    <property type="evidence" value="ECO:0007669"/>
    <property type="project" value="UniProtKB-KW"/>
</dbReference>
<reference evidence="5 6" key="1">
    <citation type="journal article" date="2015" name="Genome Announc.">
        <title>Genomes of Geoalkalibacter ferrihydriticus Z-0531T and Geoalkalibacter subterraneus Red1T, Two Haloalkaliphilic Metal-Reducing Deltaproteobacteria.</title>
        <authorList>
            <person name="Badalamenti J.P."/>
            <person name="Krajmalnik-Brown R."/>
            <person name="Torres C.I."/>
            <person name="Bond D.R."/>
        </authorList>
    </citation>
    <scope>NUCLEOTIDE SEQUENCE [LARGE SCALE GENOMIC DNA]</scope>
    <source>
        <strain evidence="5 6">Red1</strain>
    </source>
</reference>
<dbReference type="GO" id="GO:0030170">
    <property type="term" value="F:pyridoxal phosphate binding"/>
    <property type="evidence" value="ECO:0007669"/>
    <property type="project" value="InterPro"/>
</dbReference>
<dbReference type="SUPFAM" id="SSF53383">
    <property type="entry name" value="PLP-dependent transferases"/>
    <property type="match status" value="1"/>
</dbReference>
<comment type="similarity">
    <text evidence="3">Belongs to the class-I pyridoxal-phosphate-dependent aminotransferase family.</text>
</comment>